<evidence type="ECO:0000313" key="1">
    <source>
        <dbReference type="EMBL" id="QHT29593.1"/>
    </source>
</evidence>
<protein>
    <submittedName>
        <fullName evidence="1">Uncharacterized protein</fullName>
    </submittedName>
</protein>
<name>A0A6C0EMA9_9ZZZZ</name>
<dbReference type="EMBL" id="MN738879">
    <property type="protein sequence ID" value="QHT29593.1"/>
    <property type="molecule type" value="Genomic_DNA"/>
</dbReference>
<accession>A0A6C0EMA9</accession>
<sequence length="131" mass="15114">MTTEVKKMCECGVNELCEHLDRCYECQDVCGYPNYDHKKHRFKPLAEDAPPMVSLNCLYCVMQGTVDMELQWDSYGENVTQVMAVYAIGYRDGFYNRTPMATQAKKVKKNVDRELVALYILGYQTGQVMED</sequence>
<proteinExistence type="predicted"/>
<dbReference type="AlphaFoldDB" id="A0A6C0EMA9"/>
<reference evidence="1" key="1">
    <citation type="journal article" date="2020" name="Nature">
        <title>Giant virus diversity and host interactions through global metagenomics.</title>
        <authorList>
            <person name="Schulz F."/>
            <person name="Roux S."/>
            <person name="Paez-Espino D."/>
            <person name="Jungbluth S."/>
            <person name="Walsh D.A."/>
            <person name="Denef V.J."/>
            <person name="McMahon K.D."/>
            <person name="Konstantinidis K.T."/>
            <person name="Eloe-Fadrosh E.A."/>
            <person name="Kyrpides N.C."/>
            <person name="Woyke T."/>
        </authorList>
    </citation>
    <scope>NUCLEOTIDE SEQUENCE</scope>
    <source>
        <strain evidence="1">GVMAG-M-3300005589-24</strain>
    </source>
</reference>
<organism evidence="1">
    <name type="scientific">viral metagenome</name>
    <dbReference type="NCBI Taxonomy" id="1070528"/>
    <lineage>
        <taxon>unclassified sequences</taxon>
        <taxon>metagenomes</taxon>
        <taxon>organismal metagenomes</taxon>
    </lineage>
</organism>